<keyword evidence="4 6" id="KW-0547">Nucleotide-binding</keyword>
<dbReference type="NCBIfam" id="NF010030">
    <property type="entry name" value="PRK13505.1"/>
    <property type="match status" value="1"/>
</dbReference>
<comment type="catalytic activity">
    <reaction evidence="6">
        <text>(6S)-5,6,7,8-tetrahydrofolate + formate + ATP = (6R)-10-formyltetrahydrofolate + ADP + phosphate</text>
        <dbReference type="Rhea" id="RHEA:20221"/>
        <dbReference type="ChEBI" id="CHEBI:15740"/>
        <dbReference type="ChEBI" id="CHEBI:30616"/>
        <dbReference type="ChEBI" id="CHEBI:43474"/>
        <dbReference type="ChEBI" id="CHEBI:57453"/>
        <dbReference type="ChEBI" id="CHEBI:195366"/>
        <dbReference type="ChEBI" id="CHEBI:456216"/>
        <dbReference type="EC" id="6.3.4.3"/>
    </reaction>
</comment>
<evidence type="ECO:0000256" key="4">
    <source>
        <dbReference type="ARBA" id="ARBA00022741"/>
    </source>
</evidence>
<dbReference type="PROSITE" id="PS00722">
    <property type="entry name" value="FTHFS_2"/>
    <property type="match status" value="1"/>
</dbReference>
<dbReference type="PROSITE" id="PS00721">
    <property type="entry name" value="FTHFS_1"/>
    <property type="match status" value="1"/>
</dbReference>
<sequence>MSSQDEQSAAEETQEPIPTDYDIAQSTDMEPIWELVEPWGLGLDDLQYFGEYTAKVKQHAIERLCEQAENKEQNLVLVTGMTPTPKGEGKTVTTVGLGQTLNHVGEEAMIAIREPSLGPVFGVKGGAAGGGRSQVLPMEDINLHFTGDLHALTSAHNLIAAMLDAKISQGDDLDIDINNVSWPRAIDMNDRALRETVVGLGGKTGGTPREDSFLLTAASELMAVLCLASDLGDLKERVSRIIVAYDEDGDPVTVEDIEATGPATMLLRDAIKPNVVQTIEGTPALVHGGPFANIAHGTNSLVADKTAFGMGDYLVTEAGFGSDLGAEKFMDVVCRKGDMTPNAVVLVASVRALKYHGLDQWPVDYDEIDDAGVEAVEAGFSNLDKHATNLQKFGVPVVVSVNRFPDDTDEEIQAVLDHCREDLGVRAAESNVFSDGSEGGVDLAENVTEATEESDEEDFRMLYDDDDSIKEKIHTVATEIYGADDVKYTGGALDDIEQMNELDFDDYPVVMSKTFHSLSDDASKKGAPEGWELEISEVYPSAGAGFLVALTADALTMPGLPARPAAADMDIDEDGNISGLF</sequence>
<evidence type="ECO:0000256" key="2">
    <source>
        <dbReference type="ARBA" id="ARBA00022563"/>
    </source>
</evidence>
<proteinExistence type="inferred from homology"/>
<dbReference type="RefSeq" id="WP_005533031.1">
    <property type="nucleotide sequence ID" value="NZ_BAABDY010000002.1"/>
</dbReference>
<feature type="binding site" evidence="6">
    <location>
        <begin position="84"/>
        <end position="91"/>
    </location>
    <ligand>
        <name>ATP</name>
        <dbReference type="ChEBI" id="CHEBI:30616"/>
    </ligand>
</feature>
<dbReference type="InterPro" id="IPR000559">
    <property type="entry name" value="Formate_THF_ligase"/>
</dbReference>
<feature type="region of interest" description="Disordered" evidence="7">
    <location>
        <begin position="1"/>
        <end position="23"/>
    </location>
</feature>
<evidence type="ECO:0000313" key="9">
    <source>
        <dbReference type="Proteomes" id="UP001248536"/>
    </source>
</evidence>
<dbReference type="HAMAP" id="MF_01543">
    <property type="entry name" value="FTHFS"/>
    <property type="match status" value="1"/>
</dbReference>
<dbReference type="Proteomes" id="UP001248536">
    <property type="component" value="Unassembled WGS sequence"/>
</dbReference>
<dbReference type="GO" id="GO:0004329">
    <property type="term" value="F:formate-tetrahydrofolate ligase activity"/>
    <property type="evidence" value="ECO:0007669"/>
    <property type="project" value="UniProtKB-EC"/>
</dbReference>
<keyword evidence="3 6" id="KW-0436">Ligase</keyword>
<organism evidence="8 9">
    <name type="scientific">Haloarcula argentinensis</name>
    <dbReference type="NCBI Taxonomy" id="43776"/>
    <lineage>
        <taxon>Archaea</taxon>
        <taxon>Methanobacteriati</taxon>
        <taxon>Methanobacteriota</taxon>
        <taxon>Stenosarchaea group</taxon>
        <taxon>Halobacteria</taxon>
        <taxon>Halobacteriales</taxon>
        <taxon>Haloarculaceae</taxon>
        <taxon>Haloarcula</taxon>
    </lineage>
</organism>
<comment type="pathway">
    <text evidence="1 6">One-carbon metabolism; tetrahydrofolate interconversion.</text>
</comment>
<dbReference type="CDD" id="cd00477">
    <property type="entry name" value="FTHFS"/>
    <property type="match status" value="1"/>
</dbReference>
<evidence type="ECO:0000256" key="7">
    <source>
        <dbReference type="SAM" id="MobiDB-lite"/>
    </source>
</evidence>
<keyword evidence="9" id="KW-1185">Reference proteome</keyword>
<name>A0ABU2F4S2_HALAR</name>
<comment type="caution">
    <text evidence="8">The sequence shown here is derived from an EMBL/GenBank/DDBJ whole genome shotgun (WGS) entry which is preliminary data.</text>
</comment>
<dbReference type="EC" id="6.3.4.3" evidence="6"/>
<evidence type="ECO:0000256" key="6">
    <source>
        <dbReference type="HAMAP-Rule" id="MF_01543"/>
    </source>
</evidence>
<gene>
    <name evidence="6" type="primary">fhs</name>
    <name evidence="8" type="ORF">NC662_17530</name>
</gene>
<keyword evidence="2 6" id="KW-0554">One-carbon metabolism</keyword>
<dbReference type="Gene3D" id="3.10.410.10">
    <property type="entry name" value="Formyltetrahydrofolate synthetase, domain 3"/>
    <property type="match status" value="1"/>
</dbReference>
<dbReference type="Gene3D" id="3.30.1510.10">
    <property type="entry name" value="Domain 2, N(10)-formyltetrahydrofolate synthetase"/>
    <property type="match status" value="1"/>
</dbReference>
<reference evidence="8 9" key="1">
    <citation type="submission" date="2022-06" db="EMBL/GenBank/DDBJ databases">
        <title>Haloarcula sp. a new haloarchaeum isolate from saline soil.</title>
        <authorList>
            <person name="Strakova D."/>
            <person name="Galisteo C."/>
            <person name="Sanchez-Porro C."/>
            <person name="Ventosa A."/>
        </authorList>
    </citation>
    <scope>NUCLEOTIDE SEQUENCE [LARGE SCALE GENOMIC DNA]</scope>
    <source>
        <strain evidence="8 9">JCM 15760</strain>
    </source>
</reference>
<evidence type="ECO:0000256" key="3">
    <source>
        <dbReference type="ARBA" id="ARBA00022598"/>
    </source>
</evidence>
<evidence type="ECO:0000256" key="5">
    <source>
        <dbReference type="ARBA" id="ARBA00022840"/>
    </source>
</evidence>
<dbReference type="Pfam" id="PF01268">
    <property type="entry name" value="FTHFS"/>
    <property type="match status" value="1"/>
</dbReference>
<dbReference type="Gene3D" id="3.40.50.300">
    <property type="entry name" value="P-loop containing nucleotide triphosphate hydrolases"/>
    <property type="match status" value="1"/>
</dbReference>
<dbReference type="InterPro" id="IPR020628">
    <property type="entry name" value="Formate_THF_ligase_CS"/>
</dbReference>
<dbReference type="EMBL" id="JAMQCP010000003">
    <property type="protein sequence ID" value="MDS0255519.1"/>
    <property type="molecule type" value="Genomic_DNA"/>
</dbReference>
<dbReference type="InterPro" id="IPR027417">
    <property type="entry name" value="P-loop_NTPase"/>
</dbReference>
<evidence type="ECO:0000313" key="8">
    <source>
        <dbReference type="EMBL" id="MDS0255519.1"/>
    </source>
</evidence>
<keyword evidence="5 6" id="KW-0067">ATP-binding</keyword>
<dbReference type="SUPFAM" id="SSF52540">
    <property type="entry name" value="P-loop containing nucleoside triphosphate hydrolases"/>
    <property type="match status" value="1"/>
</dbReference>
<accession>A0ABU2F4S2</accession>
<comment type="similarity">
    <text evidence="6">Belongs to the formate--tetrahydrofolate ligase family.</text>
</comment>
<protein>
    <recommendedName>
        <fullName evidence="6">Formate--tetrahydrofolate ligase</fullName>
        <ecNumber evidence="6">6.3.4.3</ecNumber>
    </recommendedName>
    <alternativeName>
        <fullName evidence="6">Formyltetrahydrofolate synthetase</fullName>
        <shortName evidence="6">FHS</shortName>
        <shortName evidence="6">FTHFS</shortName>
    </alternativeName>
</protein>
<evidence type="ECO:0000256" key="1">
    <source>
        <dbReference type="ARBA" id="ARBA00004777"/>
    </source>
</evidence>